<keyword evidence="7" id="KW-1185">Reference proteome</keyword>
<keyword evidence="3" id="KW-0597">Phosphoprotein</keyword>
<evidence type="ECO:0000256" key="1">
    <source>
        <dbReference type="ARBA" id="ARBA00012528"/>
    </source>
</evidence>
<dbReference type="CDD" id="cd01949">
    <property type="entry name" value="GGDEF"/>
    <property type="match status" value="1"/>
</dbReference>
<dbReference type="PROSITE" id="PS50887">
    <property type="entry name" value="GGDEF"/>
    <property type="match status" value="1"/>
</dbReference>
<keyword evidence="6" id="KW-0808">Transferase</keyword>
<gene>
    <name evidence="6" type="ORF">LIN78_04895</name>
</gene>
<evidence type="ECO:0000259" key="5">
    <source>
        <dbReference type="PROSITE" id="PS50887"/>
    </source>
</evidence>
<dbReference type="Proteomes" id="UP001165395">
    <property type="component" value="Unassembled WGS sequence"/>
</dbReference>
<evidence type="ECO:0000256" key="2">
    <source>
        <dbReference type="ARBA" id="ARBA00034247"/>
    </source>
</evidence>
<keyword evidence="6" id="KW-0548">Nucleotidyltransferase</keyword>
<dbReference type="PANTHER" id="PTHR45138">
    <property type="entry name" value="REGULATORY COMPONENTS OF SENSORY TRANSDUCTION SYSTEM"/>
    <property type="match status" value="1"/>
</dbReference>
<dbReference type="PANTHER" id="PTHR45138:SF9">
    <property type="entry name" value="DIGUANYLATE CYCLASE DGCM-RELATED"/>
    <property type="match status" value="1"/>
</dbReference>
<evidence type="ECO:0000259" key="4">
    <source>
        <dbReference type="PROSITE" id="PS50110"/>
    </source>
</evidence>
<organism evidence="6 7">
    <name type="scientific">Leeia speluncae</name>
    <dbReference type="NCBI Taxonomy" id="2884804"/>
    <lineage>
        <taxon>Bacteria</taxon>
        <taxon>Pseudomonadati</taxon>
        <taxon>Pseudomonadota</taxon>
        <taxon>Betaproteobacteria</taxon>
        <taxon>Neisseriales</taxon>
        <taxon>Leeiaceae</taxon>
        <taxon>Leeia</taxon>
    </lineage>
</organism>
<feature type="modified residue" description="4-aspartylphosphate" evidence="3">
    <location>
        <position position="65"/>
    </location>
</feature>
<dbReference type="SUPFAM" id="SSF52172">
    <property type="entry name" value="CheY-like"/>
    <property type="match status" value="1"/>
</dbReference>
<dbReference type="InterPro" id="IPR043128">
    <property type="entry name" value="Rev_trsase/Diguanyl_cyclase"/>
</dbReference>
<dbReference type="EC" id="2.7.7.65" evidence="1"/>
<dbReference type="Gene3D" id="3.30.70.270">
    <property type="match status" value="1"/>
</dbReference>
<dbReference type="InterPro" id="IPR050469">
    <property type="entry name" value="Diguanylate_Cyclase"/>
</dbReference>
<feature type="domain" description="GGDEF" evidence="5">
    <location>
        <begin position="175"/>
        <end position="312"/>
    </location>
</feature>
<evidence type="ECO:0000256" key="3">
    <source>
        <dbReference type="PROSITE-ProRule" id="PRU00169"/>
    </source>
</evidence>
<dbReference type="Pfam" id="PF00990">
    <property type="entry name" value="GGDEF"/>
    <property type="match status" value="1"/>
</dbReference>
<dbReference type="SMART" id="SM00267">
    <property type="entry name" value="GGDEF"/>
    <property type="match status" value="1"/>
</dbReference>
<evidence type="ECO:0000313" key="7">
    <source>
        <dbReference type="Proteomes" id="UP001165395"/>
    </source>
</evidence>
<feature type="domain" description="Response regulatory" evidence="4">
    <location>
        <begin position="17"/>
        <end position="132"/>
    </location>
</feature>
<dbReference type="InterPro" id="IPR029787">
    <property type="entry name" value="Nucleotide_cyclase"/>
</dbReference>
<protein>
    <recommendedName>
        <fullName evidence="1">diguanylate cyclase</fullName>
        <ecNumber evidence="1">2.7.7.65</ecNumber>
    </recommendedName>
</protein>
<dbReference type="SMART" id="SM00448">
    <property type="entry name" value="REC"/>
    <property type="match status" value="1"/>
</dbReference>
<dbReference type="EMBL" id="JAJBZT010000002">
    <property type="protein sequence ID" value="MCB6182887.1"/>
    <property type="molecule type" value="Genomic_DNA"/>
</dbReference>
<dbReference type="GO" id="GO:0052621">
    <property type="term" value="F:diguanylate cyclase activity"/>
    <property type="evidence" value="ECO:0007669"/>
    <property type="project" value="UniProtKB-EC"/>
</dbReference>
<comment type="caution">
    <text evidence="6">The sequence shown here is derived from an EMBL/GenBank/DDBJ whole genome shotgun (WGS) entry which is preliminary data.</text>
</comment>
<dbReference type="SUPFAM" id="SSF55073">
    <property type="entry name" value="Nucleotide cyclase"/>
    <property type="match status" value="1"/>
</dbReference>
<comment type="catalytic activity">
    <reaction evidence="2">
        <text>2 GTP = 3',3'-c-di-GMP + 2 diphosphate</text>
        <dbReference type="Rhea" id="RHEA:24898"/>
        <dbReference type="ChEBI" id="CHEBI:33019"/>
        <dbReference type="ChEBI" id="CHEBI:37565"/>
        <dbReference type="ChEBI" id="CHEBI:58805"/>
        <dbReference type="EC" id="2.7.7.65"/>
    </reaction>
</comment>
<dbReference type="Gene3D" id="3.40.50.2300">
    <property type="match status" value="1"/>
</dbReference>
<sequence>MLTYLNEFLKTHGIRPKLLIVDDQVMNIQVIREIFKADYDVFFAMNGQQGIEQVRNLMPDLILLDVVMPDMDGYSVCTLLKDDPATANIPIIFITGKQSQDDELEGFQRGGSDFITKPINPLLVQARVAAHLAGKLQADLLKALTSMDGLTGVANRSRFNEAYEANWTSCIRQQLPLSLVFVDIDFFKQLNDAEGHSKGDECLKQVAQIMKQVCRRPMDLAARYAAEEFALVLPGTSLEGATLIAEEIQKTLATAAIPHPDSKVSKQVTLSIGVATVTPNEKAQKEILIQSVDLQLYLAKEMGKNQISVIDLDEHQAG</sequence>
<accession>A0ABS8D3W5</accession>
<dbReference type="NCBIfam" id="TIGR00254">
    <property type="entry name" value="GGDEF"/>
    <property type="match status" value="1"/>
</dbReference>
<dbReference type="PROSITE" id="PS50110">
    <property type="entry name" value="RESPONSE_REGULATORY"/>
    <property type="match status" value="1"/>
</dbReference>
<proteinExistence type="predicted"/>
<evidence type="ECO:0000313" key="6">
    <source>
        <dbReference type="EMBL" id="MCB6182887.1"/>
    </source>
</evidence>
<dbReference type="Pfam" id="PF00072">
    <property type="entry name" value="Response_reg"/>
    <property type="match status" value="1"/>
</dbReference>
<dbReference type="InterPro" id="IPR000160">
    <property type="entry name" value="GGDEF_dom"/>
</dbReference>
<dbReference type="InterPro" id="IPR001789">
    <property type="entry name" value="Sig_transdc_resp-reg_receiver"/>
</dbReference>
<reference evidence="6" key="1">
    <citation type="submission" date="2021-10" db="EMBL/GenBank/DDBJ databases">
        <title>The complete genome sequence of Leeia sp. TBRC 13508.</title>
        <authorList>
            <person name="Charoenyingcharoen P."/>
            <person name="Yukphan P."/>
        </authorList>
    </citation>
    <scope>NUCLEOTIDE SEQUENCE</scope>
    <source>
        <strain evidence="6">TBRC 13508</strain>
    </source>
</reference>
<dbReference type="InterPro" id="IPR011006">
    <property type="entry name" value="CheY-like_superfamily"/>
</dbReference>
<name>A0ABS8D3W5_9NEIS</name>
<dbReference type="RefSeq" id="WP_227179069.1">
    <property type="nucleotide sequence ID" value="NZ_JAJBZT010000002.1"/>
</dbReference>